<proteinExistence type="predicted"/>
<sequence length="91" mass="8388">MAFGDDKNSGVAGGVTAVTSTVGNGVGGLLGTVGGVTGAAARGIGGTVTGVTGNAGKPLGDALTSLGNGVEDGTNSIKKGVESAGQGKKAW</sequence>
<dbReference type="STRING" id="1043002.A0A074YQQ8"/>
<name>A0A074YQQ8_AURPU</name>
<dbReference type="OrthoDB" id="2565331at2759"/>
<organism evidence="2 3">
    <name type="scientific">Aureobasidium pullulans EXF-150</name>
    <dbReference type="NCBI Taxonomy" id="1043002"/>
    <lineage>
        <taxon>Eukaryota</taxon>
        <taxon>Fungi</taxon>
        <taxon>Dikarya</taxon>
        <taxon>Ascomycota</taxon>
        <taxon>Pezizomycotina</taxon>
        <taxon>Dothideomycetes</taxon>
        <taxon>Dothideomycetidae</taxon>
        <taxon>Dothideales</taxon>
        <taxon>Saccotheciaceae</taxon>
        <taxon>Aureobasidium</taxon>
    </lineage>
</organism>
<dbReference type="HOGENOM" id="CLU_167691_1_1_1"/>
<dbReference type="EMBL" id="KL584974">
    <property type="protein sequence ID" value="KEQ89151.1"/>
    <property type="molecule type" value="Genomic_DNA"/>
</dbReference>
<protein>
    <submittedName>
        <fullName evidence="2">Uncharacterized protein</fullName>
    </submittedName>
</protein>
<evidence type="ECO:0000313" key="3">
    <source>
        <dbReference type="Proteomes" id="UP000030706"/>
    </source>
</evidence>
<dbReference type="GeneID" id="40746691"/>
<dbReference type="PANTHER" id="PTHR40636">
    <property type="entry name" value="CSBD-LIKE DOMAIN-CONTAINING PROTEIN"/>
    <property type="match status" value="1"/>
</dbReference>
<gene>
    <name evidence="2" type="ORF">M438DRAFT_340968</name>
</gene>
<keyword evidence="3" id="KW-1185">Reference proteome</keyword>
<dbReference type="Proteomes" id="UP000030706">
    <property type="component" value="Unassembled WGS sequence"/>
</dbReference>
<feature type="region of interest" description="Disordered" evidence="1">
    <location>
        <begin position="66"/>
        <end position="91"/>
    </location>
</feature>
<dbReference type="PANTHER" id="PTHR40636:SF1">
    <property type="entry name" value="CSBD-LIKE DOMAIN-CONTAINING PROTEIN"/>
    <property type="match status" value="1"/>
</dbReference>
<evidence type="ECO:0000313" key="2">
    <source>
        <dbReference type="EMBL" id="KEQ89151.1"/>
    </source>
</evidence>
<accession>A0A074YQQ8</accession>
<evidence type="ECO:0000256" key="1">
    <source>
        <dbReference type="SAM" id="MobiDB-lite"/>
    </source>
</evidence>
<dbReference type="AlphaFoldDB" id="A0A074YQQ8"/>
<reference evidence="2 3" key="1">
    <citation type="journal article" date="2014" name="BMC Genomics">
        <title>Genome sequencing of four Aureobasidium pullulans varieties: biotechnological potential, stress tolerance, and description of new species.</title>
        <authorList>
            <person name="Gostin Ar C."/>
            <person name="Ohm R.A."/>
            <person name="Kogej T."/>
            <person name="Sonjak S."/>
            <person name="Turk M."/>
            <person name="Zajc J."/>
            <person name="Zalar P."/>
            <person name="Grube M."/>
            <person name="Sun H."/>
            <person name="Han J."/>
            <person name="Sharma A."/>
            <person name="Chiniquy J."/>
            <person name="Ngan C.Y."/>
            <person name="Lipzen A."/>
            <person name="Barry K."/>
            <person name="Grigoriev I.V."/>
            <person name="Gunde-Cimerman N."/>
        </authorList>
    </citation>
    <scope>NUCLEOTIDE SEQUENCE [LARGE SCALE GENOMIC DNA]</scope>
    <source>
        <strain evidence="2 3">EXF-150</strain>
    </source>
</reference>
<dbReference type="RefSeq" id="XP_029765338.1">
    <property type="nucleotide sequence ID" value="XM_029904385.1"/>
</dbReference>